<keyword evidence="1" id="KW-0472">Membrane</keyword>
<evidence type="ECO:0000313" key="3">
    <source>
        <dbReference type="Proteomes" id="UP001323798"/>
    </source>
</evidence>
<organism evidence="2 3">
    <name type="scientific">Microbacterium rhizosphaerae</name>
    <dbReference type="NCBI Taxonomy" id="1678237"/>
    <lineage>
        <taxon>Bacteria</taxon>
        <taxon>Bacillati</taxon>
        <taxon>Actinomycetota</taxon>
        <taxon>Actinomycetes</taxon>
        <taxon>Micrococcales</taxon>
        <taxon>Microbacteriaceae</taxon>
        <taxon>Microbacterium</taxon>
    </lineage>
</organism>
<reference evidence="2 3" key="1">
    <citation type="submission" date="2023-11" db="EMBL/GenBank/DDBJ databases">
        <title>Genome sequence of Microbacterium rhizosphaerae KACC 19337.</title>
        <authorList>
            <person name="Choi H."/>
            <person name="Kim S."/>
            <person name="Kim Y."/>
            <person name="Kwon S.-W."/>
            <person name="Heo J."/>
        </authorList>
    </citation>
    <scope>NUCLEOTIDE SEQUENCE [LARGE SCALE GENOMIC DNA]</scope>
    <source>
        <strain evidence="2 3">KACC 19337</strain>
    </source>
</reference>
<dbReference type="InterPro" id="IPR049790">
    <property type="entry name" value="Rv3655c/TadE"/>
</dbReference>
<keyword evidence="1" id="KW-1133">Transmembrane helix</keyword>
<dbReference type="Proteomes" id="UP001323798">
    <property type="component" value="Chromosome"/>
</dbReference>
<sequence>MSARLGDRGSVTAEFAIALPAAVLVLALGAAILAACGHQIRLQDAAADAARLAGRGETDRGTALVADVGGTVFVSRENELVCVTATAPAGAPLIGVELRARSCALDENALDDTAGSAESGVVPSDG</sequence>
<feature type="transmembrane region" description="Helical" evidence="1">
    <location>
        <begin position="15"/>
        <end position="36"/>
    </location>
</feature>
<evidence type="ECO:0000256" key="1">
    <source>
        <dbReference type="SAM" id="Phobius"/>
    </source>
</evidence>
<dbReference type="NCBIfam" id="NF041390">
    <property type="entry name" value="TadE_Rv3655c"/>
    <property type="match status" value="1"/>
</dbReference>
<name>A0ABZ0SHY9_9MICO</name>
<dbReference type="EMBL" id="CP139368">
    <property type="protein sequence ID" value="WPR88889.1"/>
    <property type="molecule type" value="Genomic_DNA"/>
</dbReference>
<keyword evidence="3" id="KW-1185">Reference proteome</keyword>
<keyword evidence="1" id="KW-0812">Transmembrane</keyword>
<accession>A0ABZ0SHY9</accession>
<gene>
    <name evidence="2" type="ORF">SM116_14115</name>
</gene>
<evidence type="ECO:0000313" key="2">
    <source>
        <dbReference type="EMBL" id="WPR88889.1"/>
    </source>
</evidence>
<dbReference type="RefSeq" id="WP_320941606.1">
    <property type="nucleotide sequence ID" value="NZ_BAABEU010000005.1"/>
</dbReference>
<proteinExistence type="predicted"/>
<protein>
    <submittedName>
        <fullName evidence="2">TadE family type IV pilus minor pilin</fullName>
    </submittedName>
</protein>